<dbReference type="InterPro" id="IPR007627">
    <property type="entry name" value="RNA_pol_sigma70_r2"/>
</dbReference>
<keyword evidence="4" id="KW-0238">DNA-binding</keyword>
<dbReference type="RefSeq" id="WP_110821547.1">
    <property type="nucleotide sequence ID" value="NZ_PRLG01000021.1"/>
</dbReference>
<proteinExistence type="inferred from homology"/>
<keyword evidence="3" id="KW-0731">Sigma factor</keyword>
<dbReference type="EC" id="3.2.1.52" evidence="8"/>
<dbReference type="Gene3D" id="1.10.10.10">
    <property type="entry name" value="Winged helix-like DNA-binding domain superfamily/Winged helix DNA-binding domain"/>
    <property type="match status" value="1"/>
</dbReference>
<gene>
    <name evidence="8" type="ORF">PIL02S_04589</name>
</gene>
<protein>
    <submittedName>
        <fullName evidence="8">RNA polymerase ecf-type sigma factor</fullName>
        <ecNumber evidence="8">3.2.1.52</ecNumber>
    </submittedName>
</protein>
<keyword evidence="2" id="KW-0805">Transcription regulation</keyword>
<dbReference type="SUPFAM" id="SSF88946">
    <property type="entry name" value="Sigma2 domain of RNA polymerase sigma factors"/>
    <property type="match status" value="1"/>
</dbReference>
<dbReference type="GO" id="GO:0004563">
    <property type="term" value="F:beta-N-acetylhexosaminidase activity"/>
    <property type="evidence" value="ECO:0007669"/>
    <property type="project" value="UniProtKB-EC"/>
</dbReference>
<dbReference type="SUPFAM" id="SSF88659">
    <property type="entry name" value="Sigma3 and sigma4 domains of RNA polymerase sigma factors"/>
    <property type="match status" value="1"/>
</dbReference>
<dbReference type="InterPro" id="IPR036388">
    <property type="entry name" value="WH-like_DNA-bd_sf"/>
</dbReference>
<dbReference type="AlphaFoldDB" id="A0A2W0C6D9"/>
<dbReference type="GO" id="GO:0003677">
    <property type="term" value="F:DNA binding"/>
    <property type="evidence" value="ECO:0007669"/>
    <property type="project" value="UniProtKB-KW"/>
</dbReference>
<dbReference type="Gene3D" id="1.10.1740.10">
    <property type="match status" value="1"/>
</dbReference>
<evidence type="ECO:0000256" key="3">
    <source>
        <dbReference type="ARBA" id="ARBA00023082"/>
    </source>
</evidence>
<dbReference type="Pfam" id="PF04542">
    <property type="entry name" value="Sigma70_r2"/>
    <property type="match status" value="1"/>
</dbReference>
<dbReference type="OrthoDB" id="2732687at2"/>
<evidence type="ECO:0000313" key="9">
    <source>
        <dbReference type="Proteomes" id="UP000247459"/>
    </source>
</evidence>
<evidence type="ECO:0000256" key="2">
    <source>
        <dbReference type="ARBA" id="ARBA00023015"/>
    </source>
</evidence>
<name>A0A2W0C6D9_9BACL</name>
<comment type="similarity">
    <text evidence="1">Belongs to the sigma-70 factor family. ECF subfamily.</text>
</comment>
<sequence>MNSEELEMLVARIQQGKTNEYEVIISIFQQPIFRYCYRLLENRQDAEDAVQDILVKAYQSLHQYKRADHFSAWLYRIAYHYCLNLLRRRHIHRKVISIISSQRVVTNSEEELDEVLYKPVLVASLSRLSLEERNLLILRVFEEKSFAEISSILKVSSNALVKRMKRIQKKVRKYMESEEGMIWTETEMSMNTKI</sequence>
<evidence type="ECO:0000256" key="5">
    <source>
        <dbReference type="ARBA" id="ARBA00023163"/>
    </source>
</evidence>
<dbReference type="InterPro" id="IPR013249">
    <property type="entry name" value="RNA_pol_sigma70_r4_t2"/>
</dbReference>
<dbReference type="InterPro" id="IPR039425">
    <property type="entry name" value="RNA_pol_sigma-70-like"/>
</dbReference>
<evidence type="ECO:0000256" key="1">
    <source>
        <dbReference type="ARBA" id="ARBA00010641"/>
    </source>
</evidence>
<evidence type="ECO:0000259" key="7">
    <source>
        <dbReference type="Pfam" id="PF08281"/>
    </source>
</evidence>
<reference evidence="8 9" key="1">
    <citation type="submission" date="2018-01" db="EMBL/GenBank/DDBJ databases">
        <title>Genome sequence of the PGP bacterium Paenibacillus illinoisensis E3.</title>
        <authorList>
            <person name="Rolli E."/>
            <person name="Marasco R."/>
            <person name="Bessem C."/>
            <person name="Michoud G."/>
            <person name="Gaiarsa S."/>
            <person name="Borin S."/>
            <person name="Daffonchio D."/>
        </authorList>
    </citation>
    <scope>NUCLEOTIDE SEQUENCE [LARGE SCALE GENOMIC DNA]</scope>
    <source>
        <strain evidence="8 9">E3</strain>
    </source>
</reference>
<evidence type="ECO:0000256" key="4">
    <source>
        <dbReference type="ARBA" id="ARBA00023125"/>
    </source>
</evidence>
<dbReference type="Pfam" id="PF08281">
    <property type="entry name" value="Sigma70_r4_2"/>
    <property type="match status" value="1"/>
</dbReference>
<keyword evidence="8" id="KW-0326">Glycosidase</keyword>
<accession>A0A2W0C6D9</accession>
<dbReference type="PANTHER" id="PTHR43133:SF8">
    <property type="entry name" value="RNA POLYMERASE SIGMA FACTOR HI_1459-RELATED"/>
    <property type="match status" value="1"/>
</dbReference>
<comment type="caution">
    <text evidence="8">The sequence shown here is derived from an EMBL/GenBank/DDBJ whole genome shotgun (WGS) entry which is preliminary data.</text>
</comment>
<dbReference type="GO" id="GO:0006352">
    <property type="term" value="P:DNA-templated transcription initiation"/>
    <property type="evidence" value="ECO:0007669"/>
    <property type="project" value="InterPro"/>
</dbReference>
<dbReference type="GO" id="GO:0016987">
    <property type="term" value="F:sigma factor activity"/>
    <property type="evidence" value="ECO:0007669"/>
    <property type="project" value="UniProtKB-KW"/>
</dbReference>
<dbReference type="InterPro" id="IPR013325">
    <property type="entry name" value="RNA_pol_sigma_r2"/>
</dbReference>
<dbReference type="Proteomes" id="UP000247459">
    <property type="component" value="Unassembled WGS sequence"/>
</dbReference>
<organism evidence="8 9">
    <name type="scientific">Paenibacillus illinoisensis</name>
    <dbReference type="NCBI Taxonomy" id="59845"/>
    <lineage>
        <taxon>Bacteria</taxon>
        <taxon>Bacillati</taxon>
        <taxon>Bacillota</taxon>
        <taxon>Bacilli</taxon>
        <taxon>Bacillales</taxon>
        <taxon>Paenibacillaceae</taxon>
        <taxon>Paenibacillus</taxon>
    </lineage>
</organism>
<dbReference type="PANTHER" id="PTHR43133">
    <property type="entry name" value="RNA POLYMERASE ECF-TYPE SIGMA FACTO"/>
    <property type="match status" value="1"/>
</dbReference>
<feature type="domain" description="RNA polymerase sigma factor 70 region 4 type 2" evidence="7">
    <location>
        <begin position="123"/>
        <end position="167"/>
    </location>
</feature>
<evidence type="ECO:0000313" key="8">
    <source>
        <dbReference type="EMBL" id="PYY27916.1"/>
    </source>
</evidence>
<dbReference type="InterPro" id="IPR013324">
    <property type="entry name" value="RNA_pol_sigma_r3/r4-like"/>
</dbReference>
<dbReference type="InterPro" id="IPR014284">
    <property type="entry name" value="RNA_pol_sigma-70_dom"/>
</dbReference>
<keyword evidence="5" id="KW-0804">Transcription</keyword>
<feature type="domain" description="RNA polymerase sigma-70 region 2" evidence="6">
    <location>
        <begin position="28"/>
        <end position="89"/>
    </location>
</feature>
<dbReference type="NCBIfam" id="TIGR02937">
    <property type="entry name" value="sigma70-ECF"/>
    <property type="match status" value="1"/>
</dbReference>
<keyword evidence="8" id="KW-0378">Hydrolase</keyword>
<dbReference type="EMBL" id="PRLG01000021">
    <property type="protein sequence ID" value="PYY27916.1"/>
    <property type="molecule type" value="Genomic_DNA"/>
</dbReference>
<evidence type="ECO:0000259" key="6">
    <source>
        <dbReference type="Pfam" id="PF04542"/>
    </source>
</evidence>